<sequence>MKPSSKTNRTPILRQDHHVARHGGDYRGLPKKGGAGDHNWGVPGDASGEEITEEQEQNASKIQTVDSAKALLYTNQNSFFIAKTIPTLRRMQATKNLRSLLTSTYQKASHSPKFNPYIIPNPFLTPRQHFFTLHTKFSQKTPQNYPNSKQTPPNSKTFYKLTFYPFILAKNPKINSNSKKKLILGISSTLLLIFLLNTNNKRSQNEPTPYSKVLEHLKQFFIKNTTIHCSSSIKSTDESTADNIETTVPINPKEIQTTGSPKSIIIILVNIRKYLIKALFTLNSIRYSLSDVYRQYIREPIMIIVRFGHLIVLFIPILITYPVGFFGEPQLDRDNEKSGRLWWYRFLTNQMSHAGPTFVKLSQWAATRTDIFPQQFCVALSKLHSKNNEHSFSFTKKSLEDAYCHRNLDGVFEWIEKTPIGVGAIAQVYKAKFNEDYIDKILLDSKQFFIDEPTDKSGGSPISTNNSNFERHLFVPTGSITAEIDVDFGNRTKSTVKIDRKPGFSNDSTWDEFEQETLSNSLKSNQIVAIKVLHPRVEKLINRDLKIMMFFAKLISYIPTFKWLSLPEEFLVFGELMKSQLDLRVEAANLIVFSKNFRSRASVEFPLPVLPLCSSKVLVETFSDAVPLSVFLKNGPNCFDSQLAKFGLDSFMRMIIWDNFIHSDLHPGNILVSFIPPEPLPKTLDTISKIFYNNKWFNWNLKNKKHLKENHLENTENEKMASNDGLVKLSESQVNNKVMELADNKEELFVFLNEISALGYKPKLVFLDCGLVTVLDKPKRRNFLDLFDAVCSFNGYEAGKQMIERSKTPKLVIDPEGFCTKINSIVDDIRESSLSLSQVSASSILGNTLKSVRHHHVRLDPNFVNIAVAILILEGIGRRLDQNLDLLRASLPILREYLKHETQMRIKLKTKDDGSEDYESEFTMEHQSDILKLWVYVEVRSYIDRISNWGMDESEYFGQFSPFISHIDM</sequence>
<comment type="similarity">
    <text evidence="1">Belongs to the protein kinase superfamily. ADCK protein kinase family.</text>
</comment>
<feature type="transmembrane region" description="Helical" evidence="3">
    <location>
        <begin position="303"/>
        <end position="327"/>
    </location>
</feature>
<keyword evidence="3" id="KW-0812">Transmembrane</keyword>
<dbReference type="GO" id="GO:0005739">
    <property type="term" value="C:mitochondrion"/>
    <property type="evidence" value="ECO:0007669"/>
    <property type="project" value="TreeGrafter"/>
</dbReference>
<dbReference type="InterPro" id="IPR052402">
    <property type="entry name" value="ADCK_kinase"/>
</dbReference>
<feature type="compositionally biased region" description="Basic and acidic residues" evidence="2">
    <location>
        <begin position="14"/>
        <end position="25"/>
    </location>
</feature>
<dbReference type="Pfam" id="PF03109">
    <property type="entry name" value="ABC1"/>
    <property type="match status" value="1"/>
</dbReference>
<keyword evidence="3" id="KW-0472">Membrane</keyword>
<feature type="domain" description="ABC1 atypical kinase-like" evidence="4">
    <location>
        <begin position="521"/>
        <end position="673"/>
    </location>
</feature>
<comment type="caution">
    <text evidence="5">The sequence shown here is derived from an EMBL/GenBank/DDBJ whole genome shotgun (WGS) entry which is preliminary data.</text>
</comment>
<proteinExistence type="inferred from homology"/>
<dbReference type="SUPFAM" id="SSF56112">
    <property type="entry name" value="Protein kinase-like (PK-like)"/>
    <property type="match status" value="1"/>
</dbReference>
<dbReference type="InterPro" id="IPR044095">
    <property type="entry name" value="ADCK2_dom"/>
</dbReference>
<evidence type="ECO:0000256" key="2">
    <source>
        <dbReference type="SAM" id="MobiDB-lite"/>
    </source>
</evidence>
<dbReference type="CDD" id="cd13971">
    <property type="entry name" value="ADCK2-like"/>
    <property type="match status" value="1"/>
</dbReference>
<feature type="region of interest" description="Disordered" evidence="2">
    <location>
        <begin position="1"/>
        <end position="59"/>
    </location>
</feature>
<dbReference type="AlphaFoldDB" id="A0A2T9Z2Y6"/>
<protein>
    <recommendedName>
        <fullName evidence="4">ABC1 atypical kinase-like domain-containing protein</fullName>
    </recommendedName>
</protein>
<feature type="compositionally biased region" description="Acidic residues" evidence="2">
    <location>
        <begin position="47"/>
        <end position="56"/>
    </location>
</feature>
<dbReference type="EMBL" id="MBFT01000059">
    <property type="protein sequence ID" value="PVU98968.1"/>
    <property type="molecule type" value="Genomic_DNA"/>
</dbReference>
<keyword evidence="3" id="KW-1133">Transmembrane helix</keyword>
<dbReference type="InterPro" id="IPR011009">
    <property type="entry name" value="Kinase-like_dom_sf"/>
</dbReference>
<dbReference type="OrthoDB" id="1290869at2759"/>
<gene>
    <name evidence="5" type="ORF">BB559_001107</name>
</gene>
<accession>A0A2T9Z2Y6</accession>
<organism evidence="5 6">
    <name type="scientific">Furculomyces boomerangus</name>
    <dbReference type="NCBI Taxonomy" id="61424"/>
    <lineage>
        <taxon>Eukaryota</taxon>
        <taxon>Fungi</taxon>
        <taxon>Fungi incertae sedis</taxon>
        <taxon>Zoopagomycota</taxon>
        <taxon>Kickxellomycotina</taxon>
        <taxon>Harpellomycetes</taxon>
        <taxon>Harpellales</taxon>
        <taxon>Harpellaceae</taxon>
        <taxon>Furculomyces</taxon>
    </lineage>
</organism>
<dbReference type="InterPro" id="IPR004147">
    <property type="entry name" value="ABC1_dom"/>
</dbReference>
<name>A0A2T9Z2Y6_9FUNG</name>
<feature type="compositionally biased region" description="Polar residues" evidence="2">
    <location>
        <begin position="1"/>
        <end position="10"/>
    </location>
</feature>
<evidence type="ECO:0000256" key="3">
    <source>
        <dbReference type="SAM" id="Phobius"/>
    </source>
</evidence>
<keyword evidence="6" id="KW-1185">Reference proteome</keyword>
<evidence type="ECO:0000313" key="5">
    <source>
        <dbReference type="EMBL" id="PVU98968.1"/>
    </source>
</evidence>
<dbReference type="STRING" id="61424.A0A2T9Z2Y6"/>
<evidence type="ECO:0000256" key="1">
    <source>
        <dbReference type="ARBA" id="ARBA00009670"/>
    </source>
</evidence>
<evidence type="ECO:0000313" key="6">
    <source>
        <dbReference type="Proteomes" id="UP000245699"/>
    </source>
</evidence>
<dbReference type="PANTHER" id="PTHR45890:SF1">
    <property type="entry name" value="AARF DOMAIN CONTAINING KINASE 2"/>
    <property type="match status" value="1"/>
</dbReference>
<evidence type="ECO:0000259" key="4">
    <source>
        <dbReference type="Pfam" id="PF03109"/>
    </source>
</evidence>
<reference evidence="5 6" key="1">
    <citation type="journal article" date="2018" name="MBio">
        <title>Comparative Genomics Reveals the Core Gene Toolbox for the Fungus-Insect Symbiosis.</title>
        <authorList>
            <person name="Wang Y."/>
            <person name="Stata M."/>
            <person name="Wang W."/>
            <person name="Stajich J.E."/>
            <person name="White M.M."/>
            <person name="Moncalvo J.M."/>
        </authorList>
    </citation>
    <scope>NUCLEOTIDE SEQUENCE [LARGE SCALE GENOMIC DNA]</scope>
    <source>
        <strain evidence="5 6">AUS-77-4</strain>
    </source>
</reference>
<dbReference type="Proteomes" id="UP000245699">
    <property type="component" value="Unassembled WGS sequence"/>
</dbReference>
<dbReference type="PANTHER" id="PTHR45890">
    <property type="entry name" value="AARF DOMAIN CONTAINING KINASE 2 (PREDICTED)"/>
    <property type="match status" value="1"/>
</dbReference>